<accession>A0A8S5RIC0</accession>
<protein>
    <submittedName>
        <fullName evidence="1">Uncharacterized protein</fullName>
    </submittedName>
</protein>
<reference evidence="1" key="1">
    <citation type="journal article" date="2021" name="Proc. Natl. Acad. Sci. U.S.A.">
        <title>A Catalog of Tens of Thousands of Viruses from Human Metagenomes Reveals Hidden Associations with Chronic Diseases.</title>
        <authorList>
            <person name="Tisza M.J."/>
            <person name="Buck C.B."/>
        </authorList>
    </citation>
    <scope>NUCLEOTIDE SEQUENCE</scope>
    <source>
        <strain evidence="1">CtML55</strain>
    </source>
</reference>
<organism evidence="1">
    <name type="scientific">virus sp. ctML55</name>
    <dbReference type="NCBI Taxonomy" id="2827627"/>
    <lineage>
        <taxon>Viruses</taxon>
    </lineage>
</organism>
<name>A0A8S5RIC0_9VIRU</name>
<dbReference type="EMBL" id="BK059105">
    <property type="protein sequence ID" value="DAE31136.1"/>
    <property type="molecule type" value="Genomic_DNA"/>
</dbReference>
<evidence type="ECO:0000313" key="1">
    <source>
        <dbReference type="EMBL" id="DAE31136.1"/>
    </source>
</evidence>
<proteinExistence type="predicted"/>
<sequence length="54" mass="6171">MKELSEIIQEMVDNGNSMGQMDLKTAIVFVTEAYESGMEKARSLITNEHNEEDY</sequence>